<name>A0A0D3K3E6_EMIH1</name>
<feature type="region of interest" description="Disordered" evidence="1">
    <location>
        <begin position="57"/>
        <end position="94"/>
    </location>
</feature>
<feature type="compositionally biased region" description="Acidic residues" evidence="1">
    <location>
        <begin position="138"/>
        <end position="171"/>
    </location>
</feature>
<accession>A0A0D3K3E6</accession>
<evidence type="ECO:0000256" key="1">
    <source>
        <dbReference type="SAM" id="MobiDB-lite"/>
    </source>
</evidence>
<dbReference type="KEGG" id="ehx:EMIHUDRAFT_365536"/>
<dbReference type="GeneID" id="17275554"/>
<reference evidence="2" key="2">
    <citation type="submission" date="2024-10" db="UniProtKB">
        <authorList>
            <consortium name="EnsemblProtists"/>
        </authorList>
    </citation>
    <scope>IDENTIFICATION</scope>
</reference>
<feature type="compositionally biased region" description="Low complexity" evidence="1">
    <location>
        <begin position="124"/>
        <end position="134"/>
    </location>
</feature>
<dbReference type="RefSeq" id="XP_005782710.1">
    <property type="nucleotide sequence ID" value="XM_005782653.1"/>
</dbReference>
<dbReference type="AlphaFoldDB" id="A0A0D3K3E6"/>
<keyword evidence="3" id="KW-1185">Reference proteome</keyword>
<dbReference type="Proteomes" id="UP000013827">
    <property type="component" value="Unassembled WGS sequence"/>
</dbReference>
<reference evidence="3" key="1">
    <citation type="journal article" date="2013" name="Nature">
        <title>Pan genome of the phytoplankton Emiliania underpins its global distribution.</title>
        <authorList>
            <person name="Read B.A."/>
            <person name="Kegel J."/>
            <person name="Klute M.J."/>
            <person name="Kuo A."/>
            <person name="Lefebvre S.C."/>
            <person name="Maumus F."/>
            <person name="Mayer C."/>
            <person name="Miller J."/>
            <person name="Monier A."/>
            <person name="Salamov A."/>
            <person name="Young J."/>
            <person name="Aguilar M."/>
            <person name="Claverie J.M."/>
            <person name="Frickenhaus S."/>
            <person name="Gonzalez K."/>
            <person name="Herman E.K."/>
            <person name="Lin Y.C."/>
            <person name="Napier J."/>
            <person name="Ogata H."/>
            <person name="Sarno A.F."/>
            <person name="Shmutz J."/>
            <person name="Schroeder D."/>
            <person name="de Vargas C."/>
            <person name="Verret F."/>
            <person name="von Dassow P."/>
            <person name="Valentin K."/>
            <person name="Van de Peer Y."/>
            <person name="Wheeler G."/>
            <person name="Dacks J.B."/>
            <person name="Delwiche C.F."/>
            <person name="Dyhrman S.T."/>
            <person name="Glockner G."/>
            <person name="John U."/>
            <person name="Richards T."/>
            <person name="Worden A.Z."/>
            <person name="Zhang X."/>
            <person name="Grigoriev I.V."/>
            <person name="Allen A.E."/>
            <person name="Bidle K."/>
            <person name="Borodovsky M."/>
            <person name="Bowler C."/>
            <person name="Brownlee C."/>
            <person name="Cock J.M."/>
            <person name="Elias M."/>
            <person name="Gladyshev V.N."/>
            <person name="Groth M."/>
            <person name="Guda C."/>
            <person name="Hadaegh A."/>
            <person name="Iglesias-Rodriguez M.D."/>
            <person name="Jenkins J."/>
            <person name="Jones B.M."/>
            <person name="Lawson T."/>
            <person name="Leese F."/>
            <person name="Lindquist E."/>
            <person name="Lobanov A."/>
            <person name="Lomsadze A."/>
            <person name="Malik S.B."/>
            <person name="Marsh M.E."/>
            <person name="Mackinder L."/>
            <person name="Mock T."/>
            <person name="Mueller-Roeber B."/>
            <person name="Pagarete A."/>
            <person name="Parker M."/>
            <person name="Probert I."/>
            <person name="Quesneville H."/>
            <person name="Raines C."/>
            <person name="Rensing S.A."/>
            <person name="Riano-Pachon D.M."/>
            <person name="Richier S."/>
            <person name="Rokitta S."/>
            <person name="Shiraiwa Y."/>
            <person name="Soanes D.M."/>
            <person name="van der Giezen M."/>
            <person name="Wahlund T.M."/>
            <person name="Williams B."/>
            <person name="Wilson W."/>
            <person name="Wolfe G."/>
            <person name="Wurch L.L."/>
        </authorList>
    </citation>
    <scope>NUCLEOTIDE SEQUENCE</scope>
</reference>
<protein>
    <submittedName>
        <fullName evidence="2">Uncharacterized protein</fullName>
    </submittedName>
</protein>
<evidence type="ECO:0000313" key="3">
    <source>
        <dbReference type="Proteomes" id="UP000013827"/>
    </source>
</evidence>
<proteinExistence type="predicted"/>
<feature type="region of interest" description="Disordered" evidence="1">
    <location>
        <begin position="120"/>
        <end position="190"/>
    </location>
</feature>
<feature type="compositionally biased region" description="Acidic residues" evidence="1">
    <location>
        <begin position="178"/>
        <end position="188"/>
    </location>
</feature>
<organism evidence="2 3">
    <name type="scientific">Emiliania huxleyi (strain CCMP1516)</name>
    <dbReference type="NCBI Taxonomy" id="280463"/>
    <lineage>
        <taxon>Eukaryota</taxon>
        <taxon>Haptista</taxon>
        <taxon>Haptophyta</taxon>
        <taxon>Prymnesiophyceae</taxon>
        <taxon>Isochrysidales</taxon>
        <taxon>Noelaerhabdaceae</taxon>
        <taxon>Emiliania</taxon>
    </lineage>
</organism>
<feature type="compositionally biased region" description="Pro residues" evidence="1">
    <location>
        <begin position="72"/>
        <end position="93"/>
    </location>
</feature>
<dbReference type="EnsemblProtists" id="EOD30281">
    <property type="protein sequence ID" value="EOD30281"/>
    <property type="gene ID" value="EMIHUDRAFT_365536"/>
</dbReference>
<evidence type="ECO:0000313" key="2">
    <source>
        <dbReference type="EnsemblProtists" id="EOD30281"/>
    </source>
</evidence>
<sequence>MLIELPPRRPLALQVCAAALVAVGLCAAFVFAGREPDKMTHYHQSAADQRLEAMLAMARSAPSSGQSDRTQRPPPPPSPLPPPPPPPKLPPPATLAASATEFEFIVEVPMTAEVLTIGTQQDKAPAPALAEPAAQTPGDDDDDDDDDDEKGDGGEEGEDDGEDEDEEEGEEGSGPFDTAEEETAEEEPFSCAESCEYAGYGCGARAGVDSGASTFCTRCEPVERFRSGDSAINPACTEANKYDVALAREARDAAARAPVCC</sequence>
<dbReference type="PaxDb" id="2903-EOD30281"/>
<dbReference type="HOGENOM" id="CLU_1075364_0_0_1"/>